<dbReference type="GO" id="GO:0005524">
    <property type="term" value="F:ATP binding"/>
    <property type="evidence" value="ECO:0007669"/>
    <property type="project" value="UniProtKB-KW"/>
</dbReference>
<dbReference type="PANTHER" id="PTHR45646:SF11">
    <property type="entry name" value="SERINE_THREONINE-PROTEIN KINASE DOA"/>
    <property type="match status" value="1"/>
</dbReference>
<evidence type="ECO:0000256" key="3">
    <source>
        <dbReference type="ARBA" id="ARBA00022741"/>
    </source>
</evidence>
<dbReference type="Gene3D" id="3.30.200.20">
    <property type="entry name" value="Phosphorylase Kinase, domain 1"/>
    <property type="match status" value="1"/>
</dbReference>
<dbReference type="SMART" id="SM00220">
    <property type="entry name" value="S_TKc"/>
    <property type="match status" value="1"/>
</dbReference>
<evidence type="ECO:0000256" key="1">
    <source>
        <dbReference type="ARBA" id="ARBA00022527"/>
    </source>
</evidence>
<comment type="caution">
    <text evidence="7">The sequence shown here is derived from an EMBL/GenBank/DDBJ whole genome shotgun (WGS) entry which is preliminary data.</text>
</comment>
<dbReference type="InterPro" id="IPR008266">
    <property type="entry name" value="Tyr_kinase_AS"/>
</dbReference>
<protein>
    <submittedName>
        <fullName evidence="7">Serine/threonine-protein kinase SRPK</fullName>
    </submittedName>
</protein>
<dbReference type="Gene3D" id="1.10.510.10">
    <property type="entry name" value="Transferase(Phosphotransferase) domain 1"/>
    <property type="match status" value="1"/>
</dbReference>
<keyword evidence="2" id="KW-0808">Transferase</keyword>
<keyword evidence="3" id="KW-0547">Nucleotide-binding</keyword>
<dbReference type="GO" id="GO:0005634">
    <property type="term" value="C:nucleus"/>
    <property type="evidence" value="ECO:0007669"/>
    <property type="project" value="TreeGrafter"/>
</dbReference>
<dbReference type="EMBL" id="LUGG01000029">
    <property type="protein sequence ID" value="OBZ66636.1"/>
    <property type="molecule type" value="Genomic_DNA"/>
</dbReference>
<evidence type="ECO:0000256" key="5">
    <source>
        <dbReference type="ARBA" id="ARBA00022840"/>
    </source>
</evidence>
<evidence type="ECO:0000256" key="4">
    <source>
        <dbReference type="ARBA" id="ARBA00022777"/>
    </source>
</evidence>
<evidence type="ECO:0000256" key="2">
    <source>
        <dbReference type="ARBA" id="ARBA00022679"/>
    </source>
</evidence>
<reference evidence="7 8" key="1">
    <citation type="submission" date="2016-03" db="EMBL/GenBank/DDBJ databases">
        <title>Whole genome sequencing of Grifola frondosa 9006-11.</title>
        <authorList>
            <person name="Min B."/>
            <person name="Park H."/>
            <person name="Kim J.-G."/>
            <person name="Cho H."/>
            <person name="Oh Y.-L."/>
            <person name="Kong W.-S."/>
            <person name="Choi I.-G."/>
        </authorList>
    </citation>
    <scope>NUCLEOTIDE SEQUENCE [LARGE SCALE GENOMIC DNA]</scope>
    <source>
        <strain evidence="7 8">9006-11</strain>
    </source>
</reference>
<dbReference type="Proteomes" id="UP000092993">
    <property type="component" value="Unassembled WGS sequence"/>
</dbReference>
<dbReference type="STRING" id="5627.A0A1C7LR25"/>
<evidence type="ECO:0000313" key="8">
    <source>
        <dbReference type="Proteomes" id="UP000092993"/>
    </source>
</evidence>
<dbReference type="GO" id="GO:0004674">
    <property type="term" value="F:protein serine/threonine kinase activity"/>
    <property type="evidence" value="ECO:0007669"/>
    <property type="project" value="UniProtKB-KW"/>
</dbReference>
<dbReference type="PANTHER" id="PTHR45646">
    <property type="entry name" value="SERINE/THREONINE-PROTEIN KINASE DOA-RELATED"/>
    <property type="match status" value="1"/>
</dbReference>
<dbReference type="PROSITE" id="PS00109">
    <property type="entry name" value="PROTEIN_KINASE_TYR"/>
    <property type="match status" value="1"/>
</dbReference>
<dbReference type="AlphaFoldDB" id="A0A1C7LR25"/>
<dbReference type="OrthoDB" id="5979581at2759"/>
<dbReference type="OMA" id="PEPWWSA"/>
<dbReference type="InterPro" id="IPR011009">
    <property type="entry name" value="Kinase-like_dom_sf"/>
</dbReference>
<feature type="domain" description="Protein kinase" evidence="6">
    <location>
        <begin position="1"/>
        <end position="359"/>
    </location>
</feature>
<keyword evidence="8" id="KW-1185">Reference proteome</keyword>
<evidence type="ECO:0000313" key="7">
    <source>
        <dbReference type="EMBL" id="OBZ66636.1"/>
    </source>
</evidence>
<dbReference type="SUPFAM" id="SSF56112">
    <property type="entry name" value="Protein kinase-like (PK-like)"/>
    <property type="match status" value="1"/>
</dbReference>
<gene>
    <name evidence="7" type="primary">SRPK_6</name>
    <name evidence="7" type="ORF">A0H81_13390</name>
</gene>
<dbReference type="InterPro" id="IPR051175">
    <property type="entry name" value="CLK_kinases"/>
</dbReference>
<keyword evidence="4 7" id="KW-0418">Kinase</keyword>
<dbReference type="InterPro" id="IPR000719">
    <property type="entry name" value="Prot_kinase_dom"/>
</dbReference>
<keyword evidence="1" id="KW-0723">Serine/threonine-protein kinase</keyword>
<accession>A0A1C7LR25</accession>
<keyword evidence="5" id="KW-0067">ATP-binding</keyword>
<dbReference type="Pfam" id="PF00069">
    <property type="entry name" value="Pkinase"/>
    <property type="match status" value="1"/>
</dbReference>
<organism evidence="7 8">
    <name type="scientific">Grifola frondosa</name>
    <name type="common">Maitake</name>
    <name type="synonym">Polyporus frondosus</name>
    <dbReference type="NCBI Taxonomy" id="5627"/>
    <lineage>
        <taxon>Eukaryota</taxon>
        <taxon>Fungi</taxon>
        <taxon>Dikarya</taxon>
        <taxon>Basidiomycota</taxon>
        <taxon>Agaricomycotina</taxon>
        <taxon>Agaricomycetes</taxon>
        <taxon>Polyporales</taxon>
        <taxon>Grifolaceae</taxon>
        <taxon>Grifola</taxon>
    </lineage>
</organism>
<dbReference type="PROSITE" id="PS50011">
    <property type="entry name" value="PROTEIN_KINASE_DOM"/>
    <property type="match status" value="1"/>
</dbReference>
<proteinExistence type="predicted"/>
<name>A0A1C7LR25_GRIFR</name>
<sequence>MSAEQSSKPRTEVADLYIPQELDKFSQIVHHPGRENFLVIRDHFSHEGPNGSHLCLISQFAGPSVFSMLECPGRVSGSRRLRGDLARRVAKQVANSVDLLHSAGIIHGDLTSSNILFQVSDVVHHWSDDNVYQILGSPETDNVVTRDGSPPSPHAPVQVVAPIDISRLSSPLLLQEDILLIDFGQSFFADRSPPNYEPATPLHYLSPEAFFDSEISFASDVWALACAIFEIRAGSPLFDPFLSSDTLILKQIVETLGRFPDPWWNSWEARRAWFDETGELKPEEEQRKQAVLLPAVKSSLRQKLREIGQQDDAPEVGEGTMIEKTGTRLEEAEVELLADLLEKMLRYRPEDRISMTEVV</sequence>
<evidence type="ECO:0000259" key="6">
    <source>
        <dbReference type="PROSITE" id="PS50011"/>
    </source>
</evidence>